<dbReference type="PANTHER" id="PTHR46211:SF14">
    <property type="entry name" value="GLYCEROPHOSPHODIESTER PHOSPHODIESTERASE"/>
    <property type="match status" value="1"/>
</dbReference>
<dbReference type="InterPro" id="IPR030395">
    <property type="entry name" value="GP_PDE_dom"/>
</dbReference>
<evidence type="ECO:0000259" key="2">
    <source>
        <dbReference type="PROSITE" id="PS51704"/>
    </source>
</evidence>
<dbReference type="Gene3D" id="3.20.20.190">
    <property type="entry name" value="Phosphatidylinositol (PI) phosphodiesterase"/>
    <property type="match status" value="1"/>
</dbReference>
<gene>
    <name evidence="3" type="ORF">HKD39_18370</name>
</gene>
<keyword evidence="4" id="KW-1185">Reference proteome</keyword>
<feature type="domain" description="GP-PDE" evidence="2">
    <location>
        <begin position="30"/>
        <end position="268"/>
    </location>
</feature>
<sequence length="272" mass="28792">MSTTAGNSKNPTGPVSPPPSPLSADPAPRPLVVAHRGASADAPENTMAAFRAGWQAGVHWLETDTQPTLDNVPVLLHDDDVDRTTDGTGSVRAMQANDVAALDAGSRFDQRFAGEKVPELATLLAELPADGRVFLEFKGPHTPDEVVAVLDVCRAAGVDDRILAQSFQRDVLSTIGQIQPGRPVGLLTEVWDTDPVAACREVNAVTYNPAGELLLAQPDPAGAVAALHAAGLAVAVWTVDDPADWQRMLDIGVDVIITNTPAKLQDWLRQRA</sequence>
<dbReference type="InterPro" id="IPR017946">
    <property type="entry name" value="PLC-like_Pdiesterase_TIM-brl"/>
</dbReference>
<dbReference type="Pfam" id="PF03009">
    <property type="entry name" value="GDPD"/>
    <property type="match status" value="1"/>
</dbReference>
<dbReference type="PROSITE" id="PS51704">
    <property type="entry name" value="GP_PDE"/>
    <property type="match status" value="1"/>
</dbReference>
<dbReference type="RefSeq" id="WP_171201331.1">
    <property type="nucleotide sequence ID" value="NZ_JABEND010000017.1"/>
</dbReference>
<evidence type="ECO:0000256" key="1">
    <source>
        <dbReference type="SAM" id="MobiDB-lite"/>
    </source>
</evidence>
<accession>A0A849AAU3</accession>
<dbReference type="PANTHER" id="PTHR46211">
    <property type="entry name" value="GLYCEROPHOSPHORYL DIESTER PHOSPHODIESTERASE"/>
    <property type="match status" value="1"/>
</dbReference>
<proteinExistence type="predicted"/>
<dbReference type="AlphaFoldDB" id="A0A849AAU3"/>
<evidence type="ECO:0000313" key="3">
    <source>
        <dbReference type="EMBL" id="NNG37629.1"/>
    </source>
</evidence>
<dbReference type="EMBL" id="JABEND010000017">
    <property type="protein sequence ID" value="NNG37629.1"/>
    <property type="molecule type" value="Genomic_DNA"/>
</dbReference>
<dbReference type="SUPFAM" id="SSF51695">
    <property type="entry name" value="PLC-like phosphodiesterases"/>
    <property type="match status" value="1"/>
</dbReference>
<protein>
    <submittedName>
        <fullName evidence="3">Glycerophosphodiester phosphodiesterase</fullName>
    </submittedName>
</protein>
<dbReference type="GO" id="GO:0006629">
    <property type="term" value="P:lipid metabolic process"/>
    <property type="evidence" value="ECO:0007669"/>
    <property type="project" value="InterPro"/>
</dbReference>
<dbReference type="Proteomes" id="UP000562984">
    <property type="component" value="Unassembled WGS sequence"/>
</dbReference>
<name>A0A849AAU3_9ACTN</name>
<reference evidence="3 4" key="1">
    <citation type="submission" date="2020-05" db="EMBL/GenBank/DDBJ databases">
        <title>Nakamurella sp. DB0629 isolated from air conditioner.</title>
        <authorList>
            <person name="Kim D.H."/>
            <person name="Kim D.-U."/>
        </authorList>
    </citation>
    <scope>NUCLEOTIDE SEQUENCE [LARGE SCALE GENOMIC DNA]</scope>
    <source>
        <strain evidence="3 4">DB0629</strain>
    </source>
</reference>
<evidence type="ECO:0000313" key="4">
    <source>
        <dbReference type="Proteomes" id="UP000562984"/>
    </source>
</evidence>
<comment type="caution">
    <text evidence="3">The sequence shown here is derived from an EMBL/GenBank/DDBJ whole genome shotgun (WGS) entry which is preliminary data.</text>
</comment>
<dbReference type="GO" id="GO:0008081">
    <property type="term" value="F:phosphoric diester hydrolase activity"/>
    <property type="evidence" value="ECO:0007669"/>
    <property type="project" value="InterPro"/>
</dbReference>
<organism evidence="3 4">
    <name type="scientific">Nakamurella aerolata</name>
    <dbReference type="NCBI Taxonomy" id="1656892"/>
    <lineage>
        <taxon>Bacteria</taxon>
        <taxon>Bacillati</taxon>
        <taxon>Actinomycetota</taxon>
        <taxon>Actinomycetes</taxon>
        <taxon>Nakamurellales</taxon>
        <taxon>Nakamurellaceae</taxon>
        <taxon>Nakamurella</taxon>
    </lineage>
</organism>
<feature type="region of interest" description="Disordered" evidence="1">
    <location>
        <begin position="1"/>
        <end position="29"/>
    </location>
</feature>